<dbReference type="Proteomes" id="UP001244787">
    <property type="component" value="Unassembled WGS sequence"/>
</dbReference>
<keyword evidence="1" id="KW-0059">Arsenical resistance</keyword>
<gene>
    <name evidence="3" type="ORF">QRD02_13765</name>
</gene>
<dbReference type="InterPro" id="IPR023485">
    <property type="entry name" value="Ptyr_pPase"/>
</dbReference>
<dbReference type="PANTHER" id="PTHR43428">
    <property type="entry name" value="ARSENATE REDUCTASE"/>
    <property type="match status" value="1"/>
</dbReference>
<protein>
    <submittedName>
        <fullName evidence="3">Protein-tyrosine-phosphatase</fullName>
    </submittedName>
</protein>
<evidence type="ECO:0000259" key="2">
    <source>
        <dbReference type="SMART" id="SM00226"/>
    </source>
</evidence>
<dbReference type="SMART" id="SM00226">
    <property type="entry name" value="LMWPc"/>
    <property type="match status" value="1"/>
</dbReference>
<dbReference type="RefSeq" id="WP_290255543.1">
    <property type="nucleotide sequence ID" value="NZ_JAUGQQ010000017.1"/>
</dbReference>
<proteinExistence type="predicted"/>
<dbReference type="Pfam" id="PF01451">
    <property type="entry name" value="LMWPc"/>
    <property type="match status" value="1"/>
</dbReference>
<reference evidence="3 4" key="1">
    <citation type="submission" date="2023-06" db="EMBL/GenBank/DDBJ databases">
        <authorList>
            <person name="Ye Y.-Q."/>
            <person name="Du Z.-J."/>
        </authorList>
    </citation>
    <scope>NUCLEOTIDE SEQUENCE [LARGE SCALE GENOMIC DNA]</scope>
    <source>
        <strain evidence="3 4">SDUM287046</strain>
    </source>
</reference>
<dbReference type="Gene3D" id="3.40.50.2300">
    <property type="match status" value="1"/>
</dbReference>
<keyword evidence="4" id="KW-1185">Reference proteome</keyword>
<evidence type="ECO:0000313" key="4">
    <source>
        <dbReference type="Proteomes" id="UP001244787"/>
    </source>
</evidence>
<sequence>MKLFKSIKAYIELLETSTISEERKAILQPLIDYLSNKAQAGETTQLNFICTHNSRRSQLAQVWARTMADYFNTPNIECYSGGTEATSVYPMVVTTLENAGFKISREDNGNNPIYRIQYSLEKNAIGAFSKKYEDEVNPKKGFAAIMTCSQADEGCPFVAGSEKRIPIMYEDPKSADDTPHQTQIYTERSQQITTEMKYIFSQIKY</sequence>
<evidence type="ECO:0000313" key="3">
    <source>
        <dbReference type="EMBL" id="MDN3725451.1"/>
    </source>
</evidence>
<dbReference type="InterPro" id="IPR036196">
    <property type="entry name" value="Ptyr_pPase_sf"/>
</dbReference>
<organism evidence="3 4">
    <name type="scientific">Aequorivita aurantiaca</name>
    <dbReference type="NCBI Taxonomy" id="3053356"/>
    <lineage>
        <taxon>Bacteria</taxon>
        <taxon>Pseudomonadati</taxon>
        <taxon>Bacteroidota</taxon>
        <taxon>Flavobacteriia</taxon>
        <taxon>Flavobacteriales</taxon>
        <taxon>Flavobacteriaceae</taxon>
        <taxon>Aequorivita</taxon>
    </lineage>
</organism>
<feature type="domain" description="Phosphotyrosine protein phosphatase I" evidence="2">
    <location>
        <begin position="44"/>
        <end position="202"/>
    </location>
</feature>
<accession>A0ABT8DN95</accession>
<name>A0ABT8DN95_9FLAO</name>
<comment type="caution">
    <text evidence="3">The sequence shown here is derived from an EMBL/GenBank/DDBJ whole genome shotgun (WGS) entry which is preliminary data.</text>
</comment>
<dbReference type="PANTHER" id="PTHR43428:SF1">
    <property type="entry name" value="ARSENATE REDUCTASE"/>
    <property type="match status" value="1"/>
</dbReference>
<dbReference type="SUPFAM" id="SSF52788">
    <property type="entry name" value="Phosphotyrosine protein phosphatases I"/>
    <property type="match status" value="1"/>
</dbReference>
<evidence type="ECO:0000256" key="1">
    <source>
        <dbReference type="ARBA" id="ARBA00022849"/>
    </source>
</evidence>
<dbReference type="EMBL" id="JAUGQQ010000017">
    <property type="protein sequence ID" value="MDN3725451.1"/>
    <property type="molecule type" value="Genomic_DNA"/>
</dbReference>